<evidence type="ECO:0000256" key="1">
    <source>
        <dbReference type="SAM" id="MobiDB-lite"/>
    </source>
</evidence>
<dbReference type="EMBL" id="KQ992988">
    <property type="protein sequence ID" value="KZV49691.1"/>
    <property type="molecule type" value="Genomic_DNA"/>
</dbReference>
<protein>
    <submittedName>
        <fullName evidence="2">Uncharacterized protein</fullName>
    </submittedName>
</protein>
<evidence type="ECO:0000313" key="3">
    <source>
        <dbReference type="Proteomes" id="UP000250235"/>
    </source>
</evidence>
<feature type="region of interest" description="Disordered" evidence="1">
    <location>
        <begin position="1"/>
        <end position="103"/>
    </location>
</feature>
<feature type="compositionally biased region" description="Polar residues" evidence="1">
    <location>
        <begin position="70"/>
        <end position="81"/>
    </location>
</feature>
<reference evidence="2 3" key="1">
    <citation type="journal article" date="2015" name="Proc. Natl. Acad. Sci. U.S.A.">
        <title>The resurrection genome of Boea hygrometrica: A blueprint for survival of dehydration.</title>
        <authorList>
            <person name="Xiao L."/>
            <person name="Yang G."/>
            <person name="Zhang L."/>
            <person name="Yang X."/>
            <person name="Zhao S."/>
            <person name="Ji Z."/>
            <person name="Zhou Q."/>
            <person name="Hu M."/>
            <person name="Wang Y."/>
            <person name="Chen M."/>
            <person name="Xu Y."/>
            <person name="Jin H."/>
            <person name="Xiao X."/>
            <person name="Hu G."/>
            <person name="Bao F."/>
            <person name="Hu Y."/>
            <person name="Wan P."/>
            <person name="Li L."/>
            <person name="Deng X."/>
            <person name="Kuang T."/>
            <person name="Xiang C."/>
            <person name="Zhu J.K."/>
            <person name="Oliver M.J."/>
            <person name="He Y."/>
        </authorList>
    </citation>
    <scope>NUCLEOTIDE SEQUENCE [LARGE SCALE GENOMIC DNA]</scope>
    <source>
        <strain evidence="3">cv. XS01</strain>
    </source>
</reference>
<accession>A0A2Z7CRH5</accession>
<feature type="compositionally biased region" description="Polar residues" evidence="1">
    <location>
        <begin position="50"/>
        <end position="61"/>
    </location>
</feature>
<feature type="region of interest" description="Disordered" evidence="1">
    <location>
        <begin position="115"/>
        <end position="135"/>
    </location>
</feature>
<feature type="compositionally biased region" description="Basic and acidic residues" evidence="1">
    <location>
        <begin position="126"/>
        <end position="135"/>
    </location>
</feature>
<dbReference type="AlphaFoldDB" id="A0A2Z7CRH5"/>
<organism evidence="2 3">
    <name type="scientific">Dorcoceras hygrometricum</name>
    <dbReference type="NCBI Taxonomy" id="472368"/>
    <lineage>
        <taxon>Eukaryota</taxon>
        <taxon>Viridiplantae</taxon>
        <taxon>Streptophyta</taxon>
        <taxon>Embryophyta</taxon>
        <taxon>Tracheophyta</taxon>
        <taxon>Spermatophyta</taxon>
        <taxon>Magnoliopsida</taxon>
        <taxon>eudicotyledons</taxon>
        <taxon>Gunneridae</taxon>
        <taxon>Pentapetalae</taxon>
        <taxon>asterids</taxon>
        <taxon>lamiids</taxon>
        <taxon>Lamiales</taxon>
        <taxon>Gesneriaceae</taxon>
        <taxon>Didymocarpoideae</taxon>
        <taxon>Trichosporeae</taxon>
        <taxon>Loxocarpinae</taxon>
        <taxon>Dorcoceras</taxon>
    </lineage>
</organism>
<evidence type="ECO:0000313" key="2">
    <source>
        <dbReference type="EMBL" id="KZV49691.1"/>
    </source>
</evidence>
<name>A0A2Z7CRH5_9LAMI</name>
<keyword evidence="3" id="KW-1185">Reference proteome</keyword>
<gene>
    <name evidence="2" type="ORF">F511_23648</name>
</gene>
<proteinExistence type="predicted"/>
<sequence length="135" mass="14345">MSGKEEDNNSVDSVTNDEDEILPLPPKRRNTGTEQPVGESSGIKKDPKEQQSPSKNSNDMGSKSEAETAVDSSIRSTTGRETPSPAYTRRPDEISADGFSSKSWPEQLWRGAAAAARGGHGGGGGLERREAAKVC</sequence>
<dbReference type="Proteomes" id="UP000250235">
    <property type="component" value="Unassembled WGS sequence"/>
</dbReference>